<gene>
    <name evidence="5" type="ORF">BPAE_0009g00300</name>
</gene>
<feature type="region of interest" description="Disordered" evidence="1">
    <location>
        <begin position="329"/>
        <end position="349"/>
    </location>
</feature>
<feature type="transmembrane region" description="Helical" evidence="2">
    <location>
        <begin position="440"/>
        <end position="460"/>
    </location>
</feature>
<dbReference type="CDD" id="cd09630">
    <property type="entry name" value="CDH_like_cytochrome"/>
    <property type="match status" value="1"/>
</dbReference>
<dbReference type="PANTHER" id="PTHR47797:SF4">
    <property type="entry name" value="DOMON DOMAIN-CONTAINING PROTEIN"/>
    <property type="match status" value="1"/>
</dbReference>
<protein>
    <recommendedName>
        <fullName evidence="4">DOMON domain-containing protein</fullName>
    </recommendedName>
</protein>
<evidence type="ECO:0000256" key="3">
    <source>
        <dbReference type="SAM" id="SignalP"/>
    </source>
</evidence>
<dbReference type="PROSITE" id="PS50836">
    <property type="entry name" value="DOMON"/>
    <property type="match status" value="1"/>
</dbReference>
<keyword evidence="2" id="KW-0812">Transmembrane</keyword>
<evidence type="ECO:0000313" key="5">
    <source>
        <dbReference type="EMBL" id="TGO29934.1"/>
    </source>
</evidence>
<reference evidence="5 6" key="1">
    <citation type="submission" date="2017-12" db="EMBL/GenBank/DDBJ databases">
        <title>Comparative genomics of Botrytis spp.</title>
        <authorList>
            <person name="Valero-Jimenez C.A."/>
            <person name="Tapia P."/>
            <person name="Veloso J."/>
            <person name="Silva-Moreno E."/>
            <person name="Staats M."/>
            <person name="Valdes J.H."/>
            <person name="Van Kan J.A.L."/>
        </authorList>
    </citation>
    <scope>NUCLEOTIDE SEQUENCE [LARGE SCALE GENOMIC DNA]</scope>
    <source>
        <strain evidence="5 6">Bp0003</strain>
    </source>
</reference>
<evidence type="ECO:0000259" key="4">
    <source>
        <dbReference type="PROSITE" id="PS50836"/>
    </source>
</evidence>
<feature type="chain" id="PRO_5021336829" description="DOMON domain-containing protein" evidence="3">
    <location>
        <begin position="23"/>
        <end position="475"/>
    </location>
</feature>
<evidence type="ECO:0000256" key="2">
    <source>
        <dbReference type="SAM" id="Phobius"/>
    </source>
</evidence>
<dbReference type="Gene3D" id="2.60.40.1210">
    <property type="entry name" value="Cellobiose dehydrogenase, cytochrome domain"/>
    <property type="match status" value="1"/>
</dbReference>
<accession>A0A4Z1FYQ1</accession>
<feature type="transmembrane region" description="Helical" evidence="2">
    <location>
        <begin position="255"/>
        <end position="273"/>
    </location>
</feature>
<dbReference type="SMART" id="SM00664">
    <property type="entry name" value="DoH"/>
    <property type="match status" value="1"/>
</dbReference>
<feature type="transmembrane region" description="Helical" evidence="2">
    <location>
        <begin position="374"/>
        <end position="393"/>
    </location>
</feature>
<feature type="region of interest" description="Disordered" evidence="1">
    <location>
        <begin position="183"/>
        <end position="216"/>
    </location>
</feature>
<dbReference type="CDD" id="cd08760">
    <property type="entry name" value="Cyt_b561_FRRS1_like"/>
    <property type="match status" value="1"/>
</dbReference>
<keyword evidence="2" id="KW-0472">Membrane</keyword>
<dbReference type="Pfam" id="PF16010">
    <property type="entry name" value="CDH-cyt"/>
    <property type="match status" value="1"/>
</dbReference>
<feature type="compositionally biased region" description="Low complexity" evidence="1">
    <location>
        <begin position="331"/>
        <end position="349"/>
    </location>
</feature>
<sequence length="475" mass="49732">MKATNFVSFLASIISIVPTAYSLATYSATSGGPSYSVGISSSNSNNVYFQLTAPTSYQWVALGIGSQMSGSTIFVMYADGTGNVTLSPRKGTGQVEPKYDSSITVELLSGSGIVDGNMVANVLCTSCSSKLSSTTSTSSNWIAAWNSGSALDTTDTSTSIRQHSGSNHKSFTFDLSQAQLESDTNPFTSTSAATTSSSGNSTDSSSSSSSSSSSGLSPVQSYDMAHGIIMGITVVLLFPLGALSMRVFGRPWLHAILQILSFSFLIVGLGLGIKLAGLKYGSFGESTTLAKRIVIDEITKRQFGNFGSSTFTGTPPWATATGTYTGGFGRPTSTSDSGSGSNSDSGSSGSGTAAVTGAAVTPSLGKTISNTTHMIFGIILVVLFFIQPFLGLIHHWRYMRAQQRGMFGHIHLWYGRILIVLAVINGGLGLQLAANTRNGEVAYAVVAAFMGVFYIGVAVLTSMRKRRLNRNGSKF</sequence>
<dbReference type="EMBL" id="PQXI01000009">
    <property type="protein sequence ID" value="TGO29934.1"/>
    <property type="molecule type" value="Genomic_DNA"/>
</dbReference>
<organism evidence="5 6">
    <name type="scientific">Botrytis paeoniae</name>
    <dbReference type="NCBI Taxonomy" id="278948"/>
    <lineage>
        <taxon>Eukaryota</taxon>
        <taxon>Fungi</taxon>
        <taxon>Dikarya</taxon>
        <taxon>Ascomycota</taxon>
        <taxon>Pezizomycotina</taxon>
        <taxon>Leotiomycetes</taxon>
        <taxon>Helotiales</taxon>
        <taxon>Sclerotiniaceae</taxon>
        <taxon>Botrytis</taxon>
    </lineage>
</organism>
<keyword evidence="2" id="KW-1133">Transmembrane helix</keyword>
<proteinExistence type="predicted"/>
<dbReference type="Gene3D" id="1.20.120.1770">
    <property type="match status" value="1"/>
</dbReference>
<evidence type="ECO:0000256" key="1">
    <source>
        <dbReference type="SAM" id="MobiDB-lite"/>
    </source>
</evidence>
<dbReference type="Proteomes" id="UP000297910">
    <property type="component" value="Unassembled WGS sequence"/>
</dbReference>
<feature type="transmembrane region" description="Helical" evidence="2">
    <location>
        <begin position="413"/>
        <end position="434"/>
    </location>
</feature>
<dbReference type="InterPro" id="IPR015920">
    <property type="entry name" value="Cellobiose_DH-like_cyt"/>
</dbReference>
<dbReference type="AlphaFoldDB" id="A0A4Z1FYQ1"/>
<dbReference type="PANTHER" id="PTHR47797">
    <property type="entry name" value="DEHYDROGENASE, PUTATIVE (AFU_ORTHOLOGUE AFUA_8G05805)-RELATED"/>
    <property type="match status" value="1"/>
</dbReference>
<feature type="compositionally biased region" description="Low complexity" evidence="1">
    <location>
        <begin position="188"/>
        <end position="216"/>
    </location>
</feature>
<feature type="domain" description="DOMON" evidence="4">
    <location>
        <begin position="31"/>
        <end position="148"/>
    </location>
</feature>
<dbReference type="SUPFAM" id="SSF49344">
    <property type="entry name" value="CBD9-like"/>
    <property type="match status" value="1"/>
</dbReference>
<dbReference type="InterPro" id="IPR005018">
    <property type="entry name" value="DOMON_domain"/>
</dbReference>
<evidence type="ECO:0000313" key="6">
    <source>
        <dbReference type="Proteomes" id="UP000297910"/>
    </source>
</evidence>
<keyword evidence="3" id="KW-0732">Signal</keyword>
<feature type="signal peptide" evidence="3">
    <location>
        <begin position="1"/>
        <end position="22"/>
    </location>
</feature>
<comment type="caution">
    <text evidence="5">The sequence shown here is derived from an EMBL/GenBank/DDBJ whole genome shotgun (WGS) entry which is preliminary data.</text>
</comment>
<name>A0A4Z1FYQ1_9HELO</name>
<keyword evidence="6" id="KW-1185">Reference proteome</keyword>
<feature type="transmembrane region" description="Helical" evidence="2">
    <location>
        <begin position="224"/>
        <end position="243"/>
    </location>
</feature>